<dbReference type="AlphaFoldDB" id="A0A0C3S307"/>
<dbReference type="HOGENOM" id="CLU_000288_7_38_1"/>
<dbReference type="Pfam" id="PF07714">
    <property type="entry name" value="PK_Tyr_Ser-Thr"/>
    <property type="match status" value="1"/>
</dbReference>
<dbReference type="STRING" id="745531.A0A0C3S307"/>
<dbReference type="PANTHER" id="PTHR44329">
    <property type="entry name" value="SERINE/THREONINE-PROTEIN KINASE TNNI3K-RELATED"/>
    <property type="match status" value="1"/>
</dbReference>
<dbReference type="PROSITE" id="PS50011">
    <property type="entry name" value="PROTEIN_KINASE_DOM"/>
    <property type="match status" value="1"/>
</dbReference>
<gene>
    <name evidence="2" type="ORF">PHLGIDRAFT_18535</name>
</gene>
<dbReference type="Proteomes" id="UP000053257">
    <property type="component" value="Unassembled WGS sequence"/>
</dbReference>
<proteinExistence type="predicted"/>
<dbReference type="InterPro" id="IPR000719">
    <property type="entry name" value="Prot_kinase_dom"/>
</dbReference>
<dbReference type="InterPro" id="IPR051681">
    <property type="entry name" value="Ser/Thr_Kinases-Pseudokinases"/>
</dbReference>
<dbReference type="EMBL" id="KN840462">
    <property type="protein sequence ID" value="KIP09786.1"/>
    <property type="molecule type" value="Genomic_DNA"/>
</dbReference>
<organism evidence="2 3">
    <name type="scientific">Phlebiopsis gigantea (strain 11061_1 CR5-6)</name>
    <name type="common">White-rot fungus</name>
    <name type="synonym">Peniophora gigantea</name>
    <dbReference type="NCBI Taxonomy" id="745531"/>
    <lineage>
        <taxon>Eukaryota</taxon>
        <taxon>Fungi</taxon>
        <taxon>Dikarya</taxon>
        <taxon>Basidiomycota</taxon>
        <taxon>Agaricomycotina</taxon>
        <taxon>Agaricomycetes</taxon>
        <taxon>Polyporales</taxon>
        <taxon>Phanerochaetaceae</taxon>
        <taxon>Phlebiopsis</taxon>
    </lineage>
</organism>
<dbReference type="GO" id="GO:0004674">
    <property type="term" value="F:protein serine/threonine kinase activity"/>
    <property type="evidence" value="ECO:0007669"/>
    <property type="project" value="TreeGrafter"/>
</dbReference>
<dbReference type="SUPFAM" id="SSF56112">
    <property type="entry name" value="Protein kinase-like (PK-like)"/>
    <property type="match status" value="1"/>
</dbReference>
<dbReference type="InterPro" id="IPR001245">
    <property type="entry name" value="Ser-Thr/Tyr_kinase_cat_dom"/>
</dbReference>
<sequence length="540" mass="60733">MTNALNKGVEGLAKVLDHPATSLVIQTASIVVNTGAAPIPNCITPILDTLTTLQQTIGESKALQKRCSSLIKTCIQLHDLLQPHANDVQASQLEESLVITLDILQQAQKAMRKHSRKSLFRAMLTQSKMKKDAATHDMRVKNQLALYELDQSKEALSNAHDIRESTIRNAEQLEIIATNLEALVPAAGPVQMPNLQALQRSEIHVSLDVTRSETQNASTSADCSLGNITEISIDDTTESTEPGPTRKRYFVPELDRQQYGRAQMELGSKCLEYWIASRRNTIAKEQIAIRMPRDSVERHVKRGIKGIANELEIWSHLKHPCVVPFLGTMWFELPVNKKSLLGLVAPYYSHGNVNDYVKANPSVNRLQLLIDAARGLEYLHSQCVAHGDVRGSSILINDSEQAMIGDFHMSRFVDVEIDIDPNTEDEFEAETHWRAPELMVDYHPPTLQSDIWSFAMTVFEVATGTKPLHADGLRTEVRAMIGTKTQGILPLRPWNVWLTDEIWELLMKCWNLKAEERPNIQDCLAVLRKANEQWLEEHKT</sequence>
<dbReference type="InterPro" id="IPR059179">
    <property type="entry name" value="MLKL-like_MCAfunc"/>
</dbReference>
<accession>A0A0C3S307</accession>
<protein>
    <recommendedName>
        <fullName evidence="1">Protein kinase domain-containing protein</fullName>
    </recommendedName>
</protein>
<evidence type="ECO:0000313" key="2">
    <source>
        <dbReference type="EMBL" id="KIP09786.1"/>
    </source>
</evidence>
<evidence type="ECO:0000259" key="1">
    <source>
        <dbReference type="PROSITE" id="PS50011"/>
    </source>
</evidence>
<keyword evidence="3" id="KW-1185">Reference proteome</keyword>
<dbReference type="InterPro" id="IPR011009">
    <property type="entry name" value="Kinase-like_dom_sf"/>
</dbReference>
<feature type="domain" description="Protein kinase" evidence="1">
    <location>
        <begin position="248"/>
        <end position="535"/>
    </location>
</feature>
<dbReference type="CDD" id="cd21037">
    <property type="entry name" value="MLKL_NTD"/>
    <property type="match status" value="1"/>
</dbReference>
<evidence type="ECO:0000313" key="3">
    <source>
        <dbReference type="Proteomes" id="UP000053257"/>
    </source>
</evidence>
<dbReference type="OrthoDB" id="2800760at2759"/>
<dbReference type="GO" id="GO:0005524">
    <property type="term" value="F:ATP binding"/>
    <property type="evidence" value="ECO:0007669"/>
    <property type="project" value="InterPro"/>
</dbReference>
<dbReference type="Gene3D" id="1.10.510.10">
    <property type="entry name" value="Transferase(Phosphotransferase) domain 1"/>
    <property type="match status" value="1"/>
</dbReference>
<reference evidence="2 3" key="1">
    <citation type="journal article" date="2014" name="PLoS Genet.">
        <title>Analysis of the Phlebiopsis gigantea genome, transcriptome and secretome provides insight into its pioneer colonization strategies of wood.</title>
        <authorList>
            <person name="Hori C."/>
            <person name="Ishida T."/>
            <person name="Igarashi K."/>
            <person name="Samejima M."/>
            <person name="Suzuki H."/>
            <person name="Master E."/>
            <person name="Ferreira P."/>
            <person name="Ruiz-Duenas F.J."/>
            <person name="Held B."/>
            <person name="Canessa P."/>
            <person name="Larrondo L.F."/>
            <person name="Schmoll M."/>
            <person name="Druzhinina I.S."/>
            <person name="Kubicek C.P."/>
            <person name="Gaskell J.A."/>
            <person name="Kersten P."/>
            <person name="St John F."/>
            <person name="Glasner J."/>
            <person name="Sabat G."/>
            <person name="Splinter BonDurant S."/>
            <person name="Syed K."/>
            <person name="Yadav J."/>
            <person name="Mgbeahuruike A.C."/>
            <person name="Kovalchuk A."/>
            <person name="Asiegbu F.O."/>
            <person name="Lackner G."/>
            <person name="Hoffmeister D."/>
            <person name="Rencoret J."/>
            <person name="Gutierrez A."/>
            <person name="Sun H."/>
            <person name="Lindquist E."/>
            <person name="Barry K."/>
            <person name="Riley R."/>
            <person name="Grigoriev I.V."/>
            <person name="Henrissat B."/>
            <person name="Kues U."/>
            <person name="Berka R.M."/>
            <person name="Martinez A.T."/>
            <person name="Covert S.F."/>
            <person name="Blanchette R.A."/>
            <person name="Cullen D."/>
        </authorList>
    </citation>
    <scope>NUCLEOTIDE SEQUENCE [LARGE SCALE GENOMIC DNA]</scope>
    <source>
        <strain evidence="2 3">11061_1 CR5-6</strain>
    </source>
</reference>
<name>A0A0C3S307_PHLG1</name>